<dbReference type="InterPro" id="IPR051396">
    <property type="entry name" value="Bact_Antivir_Def_Nuclease"/>
</dbReference>
<dbReference type="PANTHER" id="PTHR43581:SF2">
    <property type="entry name" value="EXCINUCLEASE ATPASE SUBUNIT"/>
    <property type="match status" value="1"/>
</dbReference>
<dbReference type="RefSeq" id="WP_279694527.1">
    <property type="nucleotide sequence ID" value="NZ_JAOEEO010000001.1"/>
</dbReference>
<sequence>MLYLKNANFCGLHSMERTTKISFDKRMTLLTGLNGSGKSTMLLGLFLALDGLNKKQDRKERELLTSRKNWGVELNLIEDNIDKKYLVNELKNIIPKFNLNANLKVILLEHQNLEYMEKIAKFFKPNNNSEFQQVFNEIQNIINKKERKEGENNFFSAYSSRDRKKENTEIFSFELTSPLKNNRDVSFVLNKFGNDIQADKDKFFGAFYQNEQFYYTSNLDGLENLDSLDVFTKNNNLDKTIFILLTEFRKKILLSKKHVEEYYAVKLFAEKERIKNFNFNDFRDFISELIGNSRFSEEVQNFINEANSFFNEIDKEMCISDDGDIYFKEKENSIFNGKVVKWYDCSKGEKNLLSLLLITFVYKDNNTIFIFDEPDLAMHIDWQEKLLNTFLKLAPNSQFIISTHSPAMIPDEVDNINFVNVTKLKKLVEGGNV</sequence>
<keyword evidence="2" id="KW-0067">ATP-binding</keyword>
<dbReference type="AlphaFoldDB" id="A0AA42ICM2"/>
<dbReference type="PANTHER" id="PTHR43581">
    <property type="entry name" value="ATP/GTP PHOSPHATASE"/>
    <property type="match status" value="1"/>
</dbReference>
<proteinExistence type="predicted"/>
<dbReference type="InterPro" id="IPR041685">
    <property type="entry name" value="AAA_GajA/Old/RecF-like"/>
</dbReference>
<accession>A0AA42ICM2</accession>
<protein>
    <submittedName>
        <fullName evidence="2">ATP-binding protein</fullName>
    </submittedName>
</protein>
<feature type="domain" description="Endonuclease GajA/Old nuclease/RecF-like AAA" evidence="1">
    <location>
        <begin position="18"/>
        <end position="409"/>
    </location>
</feature>
<dbReference type="EMBL" id="JAOEEO010000001">
    <property type="protein sequence ID" value="MDH0562881.1"/>
    <property type="molecule type" value="Genomic_DNA"/>
</dbReference>
<dbReference type="SUPFAM" id="SSF52540">
    <property type="entry name" value="P-loop containing nucleoside triphosphate hydrolases"/>
    <property type="match status" value="1"/>
</dbReference>
<organism evidence="2 3">
    <name type="scientific">Acinetobacter courvalinii</name>
    <dbReference type="NCBI Taxonomy" id="280147"/>
    <lineage>
        <taxon>Bacteria</taxon>
        <taxon>Pseudomonadati</taxon>
        <taxon>Pseudomonadota</taxon>
        <taxon>Gammaproteobacteria</taxon>
        <taxon>Moraxellales</taxon>
        <taxon>Moraxellaceae</taxon>
        <taxon>Acinetobacter</taxon>
    </lineage>
</organism>
<name>A0AA42ICM2_9GAMM</name>
<dbReference type="Pfam" id="PF13175">
    <property type="entry name" value="AAA_15"/>
    <property type="match status" value="1"/>
</dbReference>
<dbReference type="GO" id="GO:0005524">
    <property type="term" value="F:ATP binding"/>
    <property type="evidence" value="ECO:0007669"/>
    <property type="project" value="UniProtKB-KW"/>
</dbReference>
<keyword evidence="2" id="KW-0547">Nucleotide-binding</keyword>
<dbReference type="InterPro" id="IPR027417">
    <property type="entry name" value="P-loop_NTPase"/>
</dbReference>
<evidence type="ECO:0000259" key="1">
    <source>
        <dbReference type="Pfam" id="PF13175"/>
    </source>
</evidence>
<comment type="caution">
    <text evidence="2">The sequence shown here is derived from an EMBL/GenBank/DDBJ whole genome shotgun (WGS) entry which is preliminary data.</text>
</comment>
<dbReference type="Proteomes" id="UP001159329">
    <property type="component" value="Unassembled WGS sequence"/>
</dbReference>
<reference evidence="2" key="1">
    <citation type="submission" date="2022-09" db="EMBL/GenBank/DDBJ databases">
        <title>Intensive care unit water sources are persistently colonized with multi-drug resistant bacteria and are the site of extensive horizontal gene transfer of antibiotic resistance genes.</title>
        <authorList>
            <person name="Diorio-Toth L."/>
        </authorList>
    </citation>
    <scope>NUCLEOTIDE SEQUENCE</scope>
    <source>
        <strain evidence="2">GD04005</strain>
    </source>
</reference>
<evidence type="ECO:0000313" key="2">
    <source>
        <dbReference type="EMBL" id="MDH0562881.1"/>
    </source>
</evidence>
<evidence type="ECO:0000313" key="3">
    <source>
        <dbReference type="Proteomes" id="UP001159329"/>
    </source>
</evidence>
<dbReference type="Gene3D" id="3.40.50.300">
    <property type="entry name" value="P-loop containing nucleotide triphosphate hydrolases"/>
    <property type="match status" value="2"/>
</dbReference>
<gene>
    <name evidence="2" type="ORF">N7644_04200</name>
</gene>